<dbReference type="Proteomes" id="UP000828941">
    <property type="component" value="Chromosome 11"/>
</dbReference>
<evidence type="ECO:0000313" key="2">
    <source>
        <dbReference type="Proteomes" id="UP000828941"/>
    </source>
</evidence>
<dbReference type="EMBL" id="CM039436">
    <property type="protein sequence ID" value="KAI4313346.1"/>
    <property type="molecule type" value="Genomic_DNA"/>
</dbReference>
<keyword evidence="2" id="KW-1185">Reference proteome</keyword>
<sequence>MAPPKKDKPSSLATFKITASATKGKAVATSTNYLKPEGYENLLVETLQAIEAQIPPLRLIGKSWANIAEEEEDKPVLLTPSQLQQIIAQKKQESLIIPSTKKKSQTPNYPKSQQINNIGPILPKAIDEDATKCAEKLFSKNWHFVPQNVLKDRRFYELILVYFGLVMFKHHLDDLKEDKTHSTVRIEKVLSLKDWGQPPYQTKKFSINYNPIGYSYWDYISAWENVLYIQNKNFSHTWLLFFNQSVKYYFPPWFLVWWVKFGPTEEMLPEKVKEGFLMFKSLFNNKAFGNLPILLQFFSKIGLPWVYLWKYQFSEKGTTVIPFLQRLGFVRWWNNCQHAKKAHKQQVLKWFEQNPHFHKQAIQKENQFLQDRT</sequence>
<evidence type="ECO:0000313" key="1">
    <source>
        <dbReference type="EMBL" id="KAI4313346.1"/>
    </source>
</evidence>
<reference evidence="1 2" key="1">
    <citation type="journal article" date="2022" name="DNA Res.">
        <title>Chromosomal-level genome assembly of the orchid tree Bauhinia variegata (Leguminosae; Cercidoideae) supports the allotetraploid origin hypothesis of Bauhinia.</title>
        <authorList>
            <person name="Zhong Y."/>
            <person name="Chen Y."/>
            <person name="Zheng D."/>
            <person name="Pang J."/>
            <person name="Liu Y."/>
            <person name="Luo S."/>
            <person name="Meng S."/>
            <person name="Qian L."/>
            <person name="Wei D."/>
            <person name="Dai S."/>
            <person name="Zhou R."/>
        </authorList>
    </citation>
    <scope>NUCLEOTIDE SEQUENCE [LARGE SCALE GENOMIC DNA]</scope>
    <source>
        <strain evidence="1">BV-YZ2020</strain>
    </source>
</reference>
<organism evidence="1 2">
    <name type="scientific">Bauhinia variegata</name>
    <name type="common">Purple orchid tree</name>
    <name type="synonym">Phanera variegata</name>
    <dbReference type="NCBI Taxonomy" id="167791"/>
    <lineage>
        <taxon>Eukaryota</taxon>
        <taxon>Viridiplantae</taxon>
        <taxon>Streptophyta</taxon>
        <taxon>Embryophyta</taxon>
        <taxon>Tracheophyta</taxon>
        <taxon>Spermatophyta</taxon>
        <taxon>Magnoliopsida</taxon>
        <taxon>eudicotyledons</taxon>
        <taxon>Gunneridae</taxon>
        <taxon>Pentapetalae</taxon>
        <taxon>rosids</taxon>
        <taxon>fabids</taxon>
        <taxon>Fabales</taxon>
        <taxon>Fabaceae</taxon>
        <taxon>Cercidoideae</taxon>
        <taxon>Cercideae</taxon>
        <taxon>Bauhiniinae</taxon>
        <taxon>Bauhinia</taxon>
    </lineage>
</organism>
<comment type="caution">
    <text evidence="1">The sequence shown here is derived from an EMBL/GenBank/DDBJ whole genome shotgun (WGS) entry which is preliminary data.</text>
</comment>
<accession>A0ACB9LPT2</accession>
<gene>
    <name evidence="1" type="ORF">L6164_026332</name>
</gene>
<proteinExistence type="predicted"/>
<name>A0ACB9LPT2_BAUVA</name>
<protein>
    <submittedName>
        <fullName evidence="1">Uncharacterized protein</fullName>
    </submittedName>
</protein>